<dbReference type="Proteomes" id="UP000025241">
    <property type="component" value="Chromosome I"/>
</dbReference>
<organism evidence="1 2">
    <name type="scientific">Pseudomonas knackmussii (strain DSM 6978 / CCUG 54928 / LMG 23759 / B13)</name>
    <dbReference type="NCBI Taxonomy" id="1301098"/>
    <lineage>
        <taxon>Bacteria</taxon>
        <taxon>Pseudomonadati</taxon>
        <taxon>Pseudomonadota</taxon>
        <taxon>Gammaproteobacteria</taxon>
        <taxon>Pseudomonadales</taxon>
        <taxon>Pseudomonadaceae</taxon>
        <taxon>Pseudomonas</taxon>
    </lineage>
</organism>
<proteinExistence type="predicted"/>
<reference evidence="1 2" key="2">
    <citation type="submission" date="2014-05" db="EMBL/GenBank/DDBJ databases">
        <title>Genome sequence of the 3-chlorobenzoate degrading bacterium Pseudomonas knackmussii B13 shows multiple evidence for horizontal gene transfer.</title>
        <authorList>
            <person name="Miyazaki R."/>
            <person name="Bertelli C."/>
            <person name="Falquet L."/>
            <person name="Robinson-Rechavi M."/>
            <person name="Gharib W."/>
            <person name="Roy S."/>
            <person name="Van der Meer J.R."/>
        </authorList>
    </citation>
    <scope>NUCLEOTIDE SEQUENCE [LARGE SCALE GENOMIC DNA]</scope>
    <source>
        <strain evidence="1 2">B13</strain>
    </source>
</reference>
<keyword evidence="2" id="KW-1185">Reference proteome</keyword>
<evidence type="ECO:0000313" key="2">
    <source>
        <dbReference type="Proteomes" id="UP000025241"/>
    </source>
</evidence>
<dbReference type="STRING" id="1301098.PKB_5579"/>
<dbReference type="Pfam" id="PF04463">
    <property type="entry name" value="2-thiour_desulf"/>
    <property type="match status" value="1"/>
</dbReference>
<dbReference type="RefSeq" id="WP_043256324.1">
    <property type="nucleotide sequence ID" value="NZ_HG322950.1"/>
</dbReference>
<dbReference type="OrthoDB" id="495783at2"/>
<gene>
    <name evidence="1" type="ORF">PKB_5579</name>
</gene>
<dbReference type="AlphaFoldDB" id="A0A024HQC8"/>
<accession>A0A024HQC8</accession>
<dbReference type="HOGENOM" id="CLU_076318_1_1_6"/>
<evidence type="ECO:0000313" key="1">
    <source>
        <dbReference type="EMBL" id="CDF86889.1"/>
    </source>
</evidence>
<dbReference type="InterPro" id="IPR007553">
    <property type="entry name" value="2-thiour_desulf"/>
</dbReference>
<reference evidence="1 2" key="1">
    <citation type="submission" date="2013-03" db="EMBL/GenBank/DDBJ databases">
        <authorList>
            <person name="Linke B."/>
        </authorList>
    </citation>
    <scope>NUCLEOTIDE SEQUENCE [LARGE SCALE GENOMIC DNA]</scope>
    <source>
        <strain evidence="1 2">B13</strain>
    </source>
</reference>
<dbReference type="PANTHER" id="PTHR30087">
    <property type="entry name" value="INNER MEMBRANE PROTEIN"/>
    <property type="match status" value="1"/>
</dbReference>
<name>A0A024HQC8_PSEKB</name>
<dbReference type="PATRIC" id="fig|1301098.3.peg.5560"/>
<dbReference type="KEGG" id="pkc:PKB_5579"/>
<dbReference type="eggNOG" id="COG1683">
    <property type="taxonomic scope" value="Bacteria"/>
</dbReference>
<protein>
    <submittedName>
        <fullName evidence="1">Uncharacterized protein</fullName>
    </submittedName>
</protein>
<dbReference type="EMBL" id="HG322950">
    <property type="protein sequence ID" value="CDF86889.1"/>
    <property type="molecule type" value="Genomic_DNA"/>
</dbReference>
<sequence length="164" mass="17179">MQKILVSRCLLGHRVRYDGGSHGPFDLLERWQAQGRVVALCPEVAGGLPTPRPPAEIAGGQGGRVLDGLVQVVTVEGEDVTDAFVRGAERAVELVHSHGIRLAVLKARSPSCGNRENYDGGFSGHRVEGEGVTAAALKRMGVLVFSEEELDAAAVCLAGLEAGG</sequence>
<dbReference type="PANTHER" id="PTHR30087:SF1">
    <property type="entry name" value="HYPOTHETICAL CYTOSOLIC PROTEIN"/>
    <property type="match status" value="1"/>
</dbReference>